<evidence type="ECO:0000313" key="3">
    <source>
        <dbReference type="Proteomes" id="UP000094412"/>
    </source>
</evidence>
<gene>
    <name evidence="2" type="ORF">QV13_14855</name>
</gene>
<sequence>MSRSHLVFALALALQGVAIAQPSQAASAPSTAGTGATPAKPDEEVLPVGTLVTLRVTEELTTANKALRPGQRFLMEVAEPVQLNGQLVIAAGTPAVGEVTSVRKKGMWGKSAAITARALFVQVNGRRIDLSGQIDETGATGTIAVLRAVILFPPAGFLTTGTSAVIPTQTLVKAFITEDVPIAMAKASSTESPSPAFKM</sequence>
<comment type="caution">
    <text evidence="2">The sequence shown here is derived from an EMBL/GenBank/DDBJ whole genome shotgun (WGS) entry which is preliminary data.</text>
</comment>
<dbReference type="RefSeq" id="WP_065998011.1">
    <property type="nucleotide sequence ID" value="NZ_MDEO01000033.1"/>
</dbReference>
<evidence type="ECO:0000313" key="2">
    <source>
        <dbReference type="EMBL" id="OCX16143.1"/>
    </source>
</evidence>
<accession>A0A1C2DN94</accession>
<dbReference type="EMBL" id="MDEO01000033">
    <property type="protein sequence ID" value="OCX16143.1"/>
    <property type="molecule type" value="Genomic_DNA"/>
</dbReference>
<protein>
    <recommendedName>
        <fullName evidence="4">DUF5666 domain-containing protein</fullName>
    </recommendedName>
</protein>
<organism evidence="2 3">
    <name type="scientific">Mesorhizobium hungaricum</name>
    <dbReference type="NCBI Taxonomy" id="1566387"/>
    <lineage>
        <taxon>Bacteria</taxon>
        <taxon>Pseudomonadati</taxon>
        <taxon>Pseudomonadota</taxon>
        <taxon>Alphaproteobacteria</taxon>
        <taxon>Hyphomicrobiales</taxon>
        <taxon>Phyllobacteriaceae</taxon>
        <taxon>Mesorhizobium</taxon>
    </lineage>
</organism>
<keyword evidence="1" id="KW-0732">Signal</keyword>
<feature type="chain" id="PRO_5008659644" description="DUF5666 domain-containing protein" evidence="1">
    <location>
        <begin position="21"/>
        <end position="199"/>
    </location>
</feature>
<dbReference type="Proteomes" id="UP000094412">
    <property type="component" value="Unassembled WGS sequence"/>
</dbReference>
<name>A0A1C2DN94_9HYPH</name>
<keyword evidence="3" id="KW-1185">Reference proteome</keyword>
<evidence type="ECO:0000256" key="1">
    <source>
        <dbReference type="SAM" id="SignalP"/>
    </source>
</evidence>
<evidence type="ECO:0008006" key="4">
    <source>
        <dbReference type="Google" id="ProtNLM"/>
    </source>
</evidence>
<dbReference type="AlphaFoldDB" id="A0A1C2DN94"/>
<dbReference type="OrthoDB" id="117664at2"/>
<reference evidence="2 3" key="1">
    <citation type="submission" date="2016-08" db="EMBL/GenBank/DDBJ databases">
        <title>Whole genome sequence of Mesorhizobium sp. strain UASWS1009 isolated from industrial sewage.</title>
        <authorList>
            <person name="Crovadore J."/>
            <person name="Calmin G."/>
            <person name="Chablais R."/>
            <person name="Cochard B."/>
            <person name="Lefort F."/>
        </authorList>
    </citation>
    <scope>NUCLEOTIDE SEQUENCE [LARGE SCALE GENOMIC DNA]</scope>
    <source>
        <strain evidence="2 3">UASWS1009</strain>
    </source>
</reference>
<feature type="signal peptide" evidence="1">
    <location>
        <begin position="1"/>
        <end position="20"/>
    </location>
</feature>
<dbReference type="STRING" id="1566387.QV13_14855"/>
<proteinExistence type="predicted"/>